<dbReference type="CDD" id="cd14066">
    <property type="entry name" value="STKc_IRAK"/>
    <property type="match status" value="1"/>
</dbReference>
<dbReference type="GO" id="GO:0004674">
    <property type="term" value="F:protein serine/threonine kinase activity"/>
    <property type="evidence" value="ECO:0007669"/>
    <property type="project" value="UniProtKB-KW"/>
</dbReference>
<evidence type="ECO:0000256" key="9">
    <source>
        <dbReference type="ARBA" id="ARBA00022989"/>
    </source>
</evidence>
<feature type="binding site" evidence="16">
    <location>
        <position position="555"/>
    </location>
    <ligand>
        <name>ATP</name>
        <dbReference type="ChEBI" id="CHEBI:30616"/>
    </ligand>
</feature>
<comment type="caution">
    <text evidence="23">The sequence shown here is derived from an EMBL/GenBank/DDBJ whole genome shotgun (WGS) entry which is preliminary data.</text>
</comment>
<dbReference type="Pfam" id="PF00069">
    <property type="entry name" value="Pkinase"/>
    <property type="match status" value="1"/>
</dbReference>
<evidence type="ECO:0000256" key="19">
    <source>
        <dbReference type="SAM" id="SignalP"/>
    </source>
</evidence>
<comment type="catalytic activity">
    <reaction evidence="13 15">
        <text>L-threonyl-[protein] + ATP = O-phospho-L-threonyl-[protein] + ADP + H(+)</text>
        <dbReference type="Rhea" id="RHEA:46608"/>
        <dbReference type="Rhea" id="RHEA-COMP:11060"/>
        <dbReference type="Rhea" id="RHEA-COMP:11605"/>
        <dbReference type="ChEBI" id="CHEBI:15378"/>
        <dbReference type="ChEBI" id="CHEBI:30013"/>
        <dbReference type="ChEBI" id="CHEBI:30616"/>
        <dbReference type="ChEBI" id="CHEBI:61977"/>
        <dbReference type="ChEBI" id="CHEBI:456216"/>
        <dbReference type="EC" id="2.7.11.1"/>
    </reaction>
</comment>
<dbReference type="SMART" id="SM00220">
    <property type="entry name" value="S_TKc"/>
    <property type="match status" value="1"/>
</dbReference>
<feature type="compositionally biased region" description="Polar residues" evidence="17">
    <location>
        <begin position="869"/>
        <end position="881"/>
    </location>
</feature>
<evidence type="ECO:0000256" key="11">
    <source>
        <dbReference type="ARBA" id="ARBA00023157"/>
    </source>
</evidence>
<evidence type="ECO:0000259" key="21">
    <source>
        <dbReference type="PROSITE" id="PS50927"/>
    </source>
</evidence>
<dbReference type="InterPro" id="IPR017441">
    <property type="entry name" value="Protein_kinase_ATP_BS"/>
</dbReference>
<dbReference type="PROSITE" id="PS50011">
    <property type="entry name" value="PROTEIN_KINASE_DOM"/>
    <property type="match status" value="1"/>
</dbReference>
<dbReference type="PROSITE" id="PS01186">
    <property type="entry name" value="EGF_2"/>
    <property type="match status" value="1"/>
</dbReference>
<dbReference type="InterPro" id="IPR003609">
    <property type="entry name" value="Pan_app"/>
</dbReference>
<keyword evidence="3 15" id="KW-0808">Transferase</keyword>
<feature type="domain" description="Protein kinase" evidence="20">
    <location>
        <begin position="526"/>
        <end position="827"/>
    </location>
</feature>
<dbReference type="Proteomes" id="UP001202328">
    <property type="component" value="Unassembled WGS sequence"/>
</dbReference>
<dbReference type="InterPro" id="IPR001480">
    <property type="entry name" value="Bulb-type_lectin_dom"/>
</dbReference>
<dbReference type="PROSITE" id="PS50948">
    <property type="entry name" value="PAN"/>
    <property type="match status" value="1"/>
</dbReference>
<evidence type="ECO:0000256" key="1">
    <source>
        <dbReference type="ARBA" id="ARBA00004167"/>
    </source>
</evidence>
<dbReference type="SUPFAM" id="SSF51110">
    <property type="entry name" value="alpha-D-mannose-specific plant lectins"/>
    <property type="match status" value="1"/>
</dbReference>
<dbReference type="FunFam" id="3.30.200.20:FF:000178">
    <property type="entry name" value="serine/threonine-protein kinase PBS1-like"/>
    <property type="match status" value="1"/>
</dbReference>
<dbReference type="SUPFAM" id="SSF56112">
    <property type="entry name" value="Protein kinase-like (PK-like)"/>
    <property type="match status" value="1"/>
</dbReference>
<feature type="signal peptide" evidence="19">
    <location>
        <begin position="1"/>
        <end position="28"/>
    </location>
</feature>
<evidence type="ECO:0000256" key="6">
    <source>
        <dbReference type="ARBA" id="ARBA00022741"/>
    </source>
</evidence>
<dbReference type="PANTHER" id="PTHR47974:SF27">
    <property type="entry name" value="RECEPTOR-LIKE SERINE_THREONINE-PROTEIN KINASE"/>
    <property type="match status" value="1"/>
</dbReference>
<organism evidence="23 24">
    <name type="scientific">Papaver atlanticum</name>
    <dbReference type="NCBI Taxonomy" id="357466"/>
    <lineage>
        <taxon>Eukaryota</taxon>
        <taxon>Viridiplantae</taxon>
        <taxon>Streptophyta</taxon>
        <taxon>Embryophyta</taxon>
        <taxon>Tracheophyta</taxon>
        <taxon>Spermatophyta</taxon>
        <taxon>Magnoliopsida</taxon>
        <taxon>Ranunculales</taxon>
        <taxon>Papaveraceae</taxon>
        <taxon>Papaveroideae</taxon>
        <taxon>Papaver</taxon>
    </lineage>
</organism>
<evidence type="ECO:0000313" key="24">
    <source>
        <dbReference type="Proteomes" id="UP001202328"/>
    </source>
</evidence>
<dbReference type="InterPro" id="IPR000858">
    <property type="entry name" value="S_locus_glycoprot_dom"/>
</dbReference>
<dbReference type="InterPro" id="IPR000742">
    <property type="entry name" value="EGF"/>
</dbReference>
<evidence type="ECO:0000259" key="22">
    <source>
        <dbReference type="PROSITE" id="PS50948"/>
    </source>
</evidence>
<feature type="region of interest" description="Disordered" evidence="17">
    <location>
        <begin position="857"/>
        <end position="881"/>
    </location>
</feature>
<evidence type="ECO:0000313" key="23">
    <source>
        <dbReference type="EMBL" id="KAI3912258.1"/>
    </source>
</evidence>
<evidence type="ECO:0000256" key="4">
    <source>
        <dbReference type="ARBA" id="ARBA00022692"/>
    </source>
</evidence>
<evidence type="ECO:0000256" key="14">
    <source>
        <dbReference type="ARBA" id="ARBA00048679"/>
    </source>
</evidence>
<dbReference type="InterPro" id="IPR008271">
    <property type="entry name" value="Ser/Thr_kinase_AS"/>
</dbReference>
<dbReference type="GO" id="GO:0016020">
    <property type="term" value="C:membrane"/>
    <property type="evidence" value="ECO:0007669"/>
    <property type="project" value="UniProtKB-SubCell"/>
</dbReference>
<name>A0AAD4SMP6_9MAGN</name>
<keyword evidence="10 18" id="KW-0472">Membrane</keyword>
<dbReference type="EC" id="2.7.11.1" evidence="15"/>
<comment type="similarity">
    <text evidence="15">Belongs to the protein kinase superfamily. Ser/Thr protein kinase family.</text>
</comment>
<keyword evidence="4 18" id="KW-0812">Transmembrane</keyword>
<dbReference type="Gene3D" id="1.10.510.10">
    <property type="entry name" value="Transferase(Phosphotransferase) domain 1"/>
    <property type="match status" value="1"/>
</dbReference>
<dbReference type="Pfam" id="PF00954">
    <property type="entry name" value="S_locus_glycop"/>
    <property type="match status" value="1"/>
</dbReference>
<evidence type="ECO:0000256" key="3">
    <source>
        <dbReference type="ARBA" id="ARBA00022679"/>
    </source>
</evidence>
<sequence>MGQPSSSSIIFFIIIILLLFNTIPSCFSGPIKTEFIYPNFTASNFLFVDNSGGTFLTSRNGTYKASIFNPGTDEQKNFYFSVIHVSSHTIIWSANRNTPMSDSDELNLTSNGITIMGSNQNFIWSTPSLKSSVYALQLKENGNLVLLDKLNVSLWESFDYATDTIVVGQKLKLGGGLISSKSDRDLSSGDYNFYVAKDDGYLQWNGLNYWKLTMYSAGFKDKNAPVKYMALNSTGLYLMNDGLVVVIRVPLPSKSDFRIIKLESNGKFMVSSYSDTTKEWNRERIGPENDCQIPSFCGRMGVCVESASSTCTCSSGFRSESNSKGCEPVSSNSLLPSACNSTAANSTQFNLSEVKYARLSSDLSYYVNQFLSPDKFGVELSVCEDLCSKNCACLGFFFVNTSGSCYLIRNQLGSMLSINAPNDKLGYIKMNVEKRNGDGTDDSNDDGGRHIPIAPIVLLPSTAVLLVFLFLVAVILYRRRRKKRLSVIKSIKLGRFESSASMEFDFNSIPGLPVRYDYSELEAATEKFSTQIGAGGFGTVYKGTLPDKTLVAVKKIINLGVQGRKEFYTEIAIIGKVHHVNLVKLRGFCAEGQQKLLVYEFMNRSSLDRTLFGTGPVLEWQERFDIALGTARGLAYLHSGCEHKIIHCDIKPENILLHDNFQVKISDFGLSKLLSPELSSHFTTMRGTRGYLAPEWLTSSAISDKTDVYSYGMVLLEIVSGRKNCSMRSRGHSTEDGNSDGGHSGSGGNLYFPLFALEMHEEKRYTEIADPKLEGRVSSEEVEKLVKVALCCVHEEPALRPTMMNVVGMLEGGTPVGEPRPGSLNFLRFYGRRFTESSVLAGSNNVFTIYEQVNTASPSTATNSSQTAHSYLSSQQISGPR</sequence>
<dbReference type="FunFam" id="1.10.510.10:FF:000621">
    <property type="entry name" value="Serine/threonine-protein kinase"/>
    <property type="match status" value="1"/>
</dbReference>
<keyword evidence="5 19" id="KW-0732">Signal</keyword>
<dbReference type="PROSITE" id="PS50927">
    <property type="entry name" value="BULB_LECTIN"/>
    <property type="match status" value="1"/>
</dbReference>
<dbReference type="GO" id="GO:0005524">
    <property type="term" value="F:ATP binding"/>
    <property type="evidence" value="ECO:0007669"/>
    <property type="project" value="UniProtKB-UniRule"/>
</dbReference>
<dbReference type="PROSITE" id="PS00107">
    <property type="entry name" value="PROTEIN_KINASE_ATP"/>
    <property type="match status" value="1"/>
</dbReference>
<evidence type="ECO:0000256" key="5">
    <source>
        <dbReference type="ARBA" id="ARBA00022729"/>
    </source>
</evidence>
<dbReference type="EMBL" id="JAJJMB010009816">
    <property type="protein sequence ID" value="KAI3912258.1"/>
    <property type="molecule type" value="Genomic_DNA"/>
</dbReference>
<evidence type="ECO:0000256" key="16">
    <source>
        <dbReference type="PROSITE-ProRule" id="PRU10141"/>
    </source>
</evidence>
<proteinExistence type="inferred from homology"/>
<feature type="chain" id="PRO_5042135055" description="Receptor-like serine/threonine-protein kinase" evidence="19">
    <location>
        <begin position="29"/>
        <end position="881"/>
    </location>
</feature>
<comment type="catalytic activity">
    <reaction evidence="14 15">
        <text>L-seryl-[protein] + ATP = O-phospho-L-seryl-[protein] + ADP + H(+)</text>
        <dbReference type="Rhea" id="RHEA:17989"/>
        <dbReference type="Rhea" id="RHEA-COMP:9863"/>
        <dbReference type="Rhea" id="RHEA-COMP:11604"/>
        <dbReference type="ChEBI" id="CHEBI:15378"/>
        <dbReference type="ChEBI" id="CHEBI:29999"/>
        <dbReference type="ChEBI" id="CHEBI:30616"/>
        <dbReference type="ChEBI" id="CHEBI:83421"/>
        <dbReference type="ChEBI" id="CHEBI:456216"/>
        <dbReference type="EC" id="2.7.11.1"/>
    </reaction>
</comment>
<evidence type="ECO:0000256" key="2">
    <source>
        <dbReference type="ARBA" id="ARBA00022527"/>
    </source>
</evidence>
<dbReference type="SMART" id="SM00108">
    <property type="entry name" value="B_lectin"/>
    <property type="match status" value="1"/>
</dbReference>
<keyword evidence="12" id="KW-0325">Glycoprotein</keyword>
<keyword evidence="11" id="KW-1015">Disulfide bond</keyword>
<evidence type="ECO:0000256" key="12">
    <source>
        <dbReference type="ARBA" id="ARBA00023180"/>
    </source>
</evidence>
<evidence type="ECO:0000256" key="17">
    <source>
        <dbReference type="SAM" id="MobiDB-lite"/>
    </source>
</evidence>
<feature type="transmembrane region" description="Helical" evidence="18">
    <location>
        <begin position="453"/>
        <end position="477"/>
    </location>
</feature>
<dbReference type="AlphaFoldDB" id="A0AAD4SMP6"/>
<dbReference type="InterPro" id="IPR011009">
    <property type="entry name" value="Kinase-like_dom_sf"/>
</dbReference>
<dbReference type="GO" id="GO:0048544">
    <property type="term" value="P:recognition of pollen"/>
    <property type="evidence" value="ECO:0007669"/>
    <property type="project" value="InterPro"/>
</dbReference>
<gene>
    <name evidence="23" type="ORF">MKW98_012069</name>
</gene>
<dbReference type="CDD" id="cd00028">
    <property type="entry name" value="B_lectin"/>
    <property type="match status" value="1"/>
</dbReference>
<feature type="domain" description="Apple" evidence="22">
    <location>
        <begin position="339"/>
        <end position="432"/>
    </location>
</feature>
<evidence type="ECO:0000256" key="7">
    <source>
        <dbReference type="ARBA" id="ARBA00022777"/>
    </source>
</evidence>
<accession>A0AAD4SMP6</accession>
<reference evidence="23" key="1">
    <citation type="submission" date="2022-04" db="EMBL/GenBank/DDBJ databases">
        <title>A functionally conserved STORR gene fusion in Papaver species that diverged 16.8 million years ago.</title>
        <authorList>
            <person name="Catania T."/>
        </authorList>
    </citation>
    <scope>NUCLEOTIDE SEQUENCE</scope>
    <source>
        <strain evidence="23">S-188037</strain>
    </source>
</reference>
<dbReference type="PIRSF" id="PIRSF000641">
    <property type="entry name" value="SRK"/>
    <property type="match status" value="1"/>
</dbReference>
<feature type="domain" description="Bulb-type lectin" evidence="21">
    <location>
        <begin position="31"/>
        <end position="159"/>
    </location>
</feature>
<evidence type="ECO:0000256" key="13">
    <source>
        <dbReference type="ARBA" id="ARBA00047899"/>
    </source>
</evidence>
<comment type="subcellular location">
    <subcellularLocation>
        <location evidence="1">Membrane</location>
        <topology evidence="1">Single-pass membrane protein</topology>
    </subcellularLocation>
</comment>
<dbReference type="PROSITE" id="PS00108">
    <property type="entry name" value="PROTEIN_KINASE_ST"/>
    <property type="match status" value="1"/>
</dbReference>
<dbReference type="InterPro" id="IPR024171">
    <property type="entry name" value="SRK-like_kinase"/>
</dbReference>
<evidence type="ECO:0000256" key="8">
    <source>
        <dbReference type="ARBA" id="ARBA00022840"/>
    </source>
</evidence>
<keyword evidence="2 15" id="KW-0723">Serine/threonine-protein kinase</keyword>
<evidence type="ECO:0000256" key="18">
    <source>
        <dbReference type="SAM" id="Phobius"/>
    </source>
</evidence>
<dbReference type="Gene3D" id="3.30.200.20">
    <property type="entry name" value="Phosphorylase Kinase, domain 1"/>
    <property type="match status" value="1"/>
</dbReference>
<keyword evidence="7 15" id="KW-0418">Kinase</keyword>
<protein>
    <recommendedName>
        <fullName evidence="15">Receptor-like serine/threonine-protein kinase</fullName>
        <ecNumber evidence="15">2.7.11.1</ecNumber>
    </recommendedName>
</protein>
<keyword evidence="24" id="KW-1185">Reference proteome</keyword>
<dbReference type="PANTHER" id="PTHR47974">
    <property type="entry name" value="OS07G0415500 PROTEIN"/>
    <property type="match status" value="1"/>
</dbReference>
<feature type="compositionally biased region" description="Low complexity" evidence="17">
    <location>
        <begin position="857"/>
        <end position="868"/>
    </location>
</feature>
<evidence type="ECO:0000256" key="15">
    <source>
        <dbReference type="PIRNR" id="PIRNR000641"/>
    </source>
</evidence>
<keyword evidence="8 15" id="KW-0067">ATP-binding</keyword>
<keyword evidence="9 18" id="KW-1133">Transmembrane helix</keyword>
<evidence type="ECO:0000259" key="20">
    <source>
        <dbReference type="PROSITE" id="PS50011"/>
    </source>
</evidence>
<evidence type="ECO:0000256" key="10">
    <source>
        <dbReference type="ARBA" id="ARBA00023136"/>
    </source>
</evidence>
<keyword evidence="6 15" id="KW-0547">Nucleotide-binding</keyword>
<dbReference type="Gene3D" id="2.90.10.30">
    <property type="match status" value="1"/>
</dbReference>
<dbReference type="Pfam" id="PF01453">
    <property type="entry name" value="B_lectin"/>
    <property type="match status" value="1"/>
</dbReference>
<dbReference type="InterPro" id="IPR036426">
    <property type="entry name" value="Bulb-type_lectin_dom_sf"/>
</dbReference>
<dbReference type="InterPro" id="IPR000719">
    <property type="entry name" value="Prot_kinase_dom"/>
</dbReference>